<reference evidence="1" key="2">
    <citation type="journal article" date="2015" name="Fish Shellfish Immunol.">
        <title>Early steps in the European eel (Anguilla anguilla)-Vibrio vulnificus interaction in the gills: Role of the RtxA13 toxin.</title>
        <authorList>
            <person name="Callol A."/>
            <person name="Pajuelo D."/>
            <person name="Ebbesson L."/>
            <person name="Teles M."/>
            <person name="MacKenzie S."/>
            <person name="Amaro C."/>
        </authorList>
    </citation>
    <scope>NUCLEOTIDE SEQUENCE</scope>
</reference>
<proteinExistence type="predicted"/>
<dbReference type="AlphaFoldDB" id="A0A0E9UG70"/>
<name>A0A0E9UG70_ANGAN</name>
<reference evidence="1" key="1">
    <citation type="submission" date="2014-11" db="EMBL/GenBank/DDBJ databases">
        <authorList>
            <person name="Amaro Gonzalez C."/>
        </authorList>
    </citation>
    <scope>NUCLEOTIDE SEQUENCE</scope>
</reference>
<dbReference type="EMBL" id="GBXM01043825">
    <property type="protein sequence ID" value="JAH64752.1"/>
    <property type="molecule type" value="Transcribed_RNA"/>
</dbReference>
<sequence length="38" mass="4622">MVFNILFYALDVKIKHSQRAVMYSRFYGDCIRKMYLSI</sequence>
<accession>A0A0E9UG70</accession>
<organism evidence="1">
    <name type="scientific">Anguilla anguilla</name>
    <name type="common">European freshwater eel</name>
    <name type="synonym">Muraena anguilla</name>
    <dbReference type="NCBI Taxonomy" id="7936"/>
    <lineage>
        <taxon>Eukaryota</taxon>
        <taxon>Metazoa</taxon>
        <taxon>Chordata</taxon>
        <taxon>Craniata</taxon>
        <taxon>Vertebrata</taxon>
        <taxon>Euteleostomi</taxon>
        <taxon>Actinopterygii</taxon>
        <taxon>Neopterygii</taxon>
        <taxon>Teleostei</taxon>
        <taxon>Anguilliformes</taxon>
        <taxon>Anguillidae</taxon>
        <taxon>Anguilla</taxon>
    </lineage>
</organism>
<protein>
    <submittedName>
        <fullName evidence="1">Uncharacterized protein</fullName>
    </submittedName>
</protein>
<evidence type="ECO:0000313" key="1">
    <source>
        <dbReference type="EMBL" id="JAH64752.1"/>
    </source>
</evidence>